<dbReference type="GO" id="GO:0009307">
    <property type="term" value="P:DNA restriction-modification system"/>
    <property type="evidence" value="ECO:0007669"/>
    <property type="project" value="UniProtKB-KW"/>
</dbReference>
<sequence>MPFYQVDTANKKLQLIKPKNFTNSQWLEREHLQPLFRDNPQSIDPNLFIISEEFSNWENSSRRIDLLALDEDANLIVIELKRVEDGGHMELQALRYAAMISAMDLEDVIHAHEQFLIKLEKDPTNARSDINKFLGLEAEEEGLISNTPRIILIAPSFSQEITTTVLWLNEAGIDIRCMQINLYNINNEEFLNIEQIIPLPSAEDYQIKIREKTNQAVREASNKQRREKSIKTLIDNGILTEGTRVQLIRSPKSELEFKDIKDKAKYATFEKTSQKFKWDFDEQSYSLSLLCKTICQLYDAPIGAGAFPGPDFWAVEGDDKPLSERAKESLLNK</sequence>
<dbReference type="OrthoDB" id="570199at2"/>
<name>A0A1Z4M399_9CYAN</name>
<dbReference type="InterPro" id="IPR011856">
    <property type="entry name" value="tRNA_endonuc-like_dom_sf"/>
</dbReference>
<keyword evidence="2" id="KW-0614">Plasmid</keyword>
<dbReference type="Gene3D" id="3.40.1350.10">
    <property type="match status" value="1"/>
</dbReference>
<keyword evidence="3" id="KW-1185">Reference proteome</keyword>
<dbReference type="EMBL" id="AP018231">
    <property type="protein sequence ID" value="BAY87974.1"/>
    <property type="molecule type" value="Genomic_DNA"/>
</dbReference>
<dbReference type="AlphaFoldDB" id="A0A1Z4M399"/>
<dbReference type="GO" id="GO:0005524">
    <property type="term" value="F:ATP binding"/>
    <property type="evidence" value="ECO:0007669"/>
    <property type="project" value="UniProtKB-KW"/>
</dbReference>
<feature type="domain" description="Restriction endonuclease type I HsdR N-terminal" evidence="1">
    <location>
        <begin position="6"/>
        <end position="100"/>
    </location>
</feature>
<proteinExistence type="predicted"/>
<dbReference type="GO" id="GO:0003677">
    <property type="term" value="F:DNA binding"/>
    <property type="evidence" value="ECO:0007669"/>
    <property type="project" value="UniProtKB-KW"/>
</dbReference>
<accession>A0A1Z4M399</accession>
<dbReference type="Pfam" id="PF04313">
    <property type="entry name" value="HSDR_N"/>
    <property type="match status" value="1"/>
</dbReference>
<reference evidence="2 3" key="1">
    <citation type="submission" date="2017-06" db="EMBL/GenBank/DDBJ databases">
        <title>Genome sequencing of cyanobaciteial culture collection at National Institute for Environmental Studies (NIES).</title>
        <authorList>
            <person name="Hirose Y."/>
            <person name="Shimura Y."/>
            <person name="Fujisawa T."/>
            <person name="Nakamura Y."/>
            <person name="Kawachi M."/>
        </authorList>
    </citation>
    <scope>NUCLEOTIDE SEQUENCE [LARGE SCALE GENOMIC DNA]</scope>
    <source>
        <strain evidence="2 3">NIES-267</strain>
        <plasmid evidence="3">Plasmid4 dna</plasmid>
    </source>
</reference>
<evidence type="ECO:0000259" key="1">
    <source>
        <dbReference type="Pfam" id="PF04313"/>
    </source>
</evidence>
<protein>
    <recommendedName>
        <fullName evidence="1">Restriction endonuclease type I HsdR N-terminal domain-containing protein</fullName>
    </recommendedName>
</protein>
<evidence type="ECO:0000313" key="2">
    <source>
        <dbReference type="EMBL" id="BAY87974.1"/>
    </source>
</evidence>
<geneLocation type="plasmid" evidence="3">
    <name>Plasmid4 dna</name>
</geneLocation>
<dbReference type="GO" id="GO:0009035">
    <property type="term" value="F:type I site-specific deoxyribonuclease activity"/>
    <property type="evidence" value="ECO:0007669"/>
    <property type="project" value="UniProtKB-EC"/>
</dbReference>
<dbReference type="InterPro" id="IPR007409">
    <property type="entry name" value="Restrct_endonuc_type1_HsdR_N"/>
</dbReference>
<organism evidence="2 3">
    <name type="scientific">Calothrix parasitica NIES-267</name>
    <dbReference type="NCBI Taxonomy" id="1973488"/>
    <lineage>
        <taxon>Bacteria</taxon>
        <taxon>Bacillati</taxon>
        <taxon>Cyanobacteriota</taxon>
        <taxon>Cyanophyceae</taxon>
        <taxon>Nostocales</taxon>
        <taxon>Calotrichaceae</taxon>
        <taxon>Calothrix</taxon>
    </lineage>
</organism>
<evidence type="ECO:0000313" key="3">
    <source>
        <dbReference type="Proteomes" id="UP000218418"/>
    </source>
</evidence>
<dbReference type="Proteomes" id="UP000218418">
    <property type="component" value="Plasmid plasmid4"/>
</dbReference>
<gene>
    <name evidence="2" type="ORF">NIES267_75160</name>
</gene>